<evidence type="ECO:0000256" key="1">
    <source>
        <dbReference type="SAM" id="Phobius"/>
    </source>
</evidence>
<keyword evidence="1" id="KW-1133">Transmembrane helix</keyword>
<protein>
    <submittedName>
        <fullName evidence="3">EAL domain-containing protein</fullName>
    </submittedName>
</protein>
<dbReference type="PROSITE" id="PS50883">
    <property type="entry name" value="EAL"/>
    <property type="match status" value="1"/>
</dbReference>
<comment type="caution">
    <text evidence="3">The sequence shown here is derived from an EMBL/GenBank/DDBJ whole genome shotgun (WGS) entry which is preliminary data.</text>
</comment>
<feature type="transmembrane region" description="Helical" evidence="1">
    <location>
        <begin position="12"/>
        <end position="37"/>
    </location>
</feature>
<sequence length="860" mass="96645">MKKTISHSKYPVSLACALSGLAIVSFCIAGAMLAMFVSTGMDETIRYTGERLIQSSGANVVQTLEDYMDLPTVTNQLFARTYENSDLDALSATQVAETLKQLIRTDLFGHVSVDRVSFTTPDGNYVAFNRLDVNNKKIINMEKTSGDAHNILNVYEGSTEYSRVVETVYDFNKLVQPWLEKAEQSKKSFWSRIYPRSYNKNDRMLAYRTPVYNRAGKLLGVISSEIMPDSMSRYVCEVLPFKDNTILITGRDNNIVSSSEMPISPALLQPELASAAKEHHQAEGKRLTTKELRQLLTPEIMEKSTHQGSSAEITSGKGDKYIVHTIKYGSTDRELHGHVLLITSQDSLSGSIKKTIIAFAIKIMGLFAIVYLIAAIVLRNFFSPLNNIIGKNKDLLNMQWKPEENKRLFPEVATLDSSFFRLSHELAARTEKHRKLVEEDNLTGLPTRAGMLSKPESYEGKNLLARVHVSNAANIARVMGLEYSGRFLRSFVSRMKNILPGGTLLCRDDFGSFLAIFPEVYEQKDLMFFEDILQSLFLDIKSDGDAETERYCFIGNSGMFFGHMTQERMPEVILNSGIAVQHAEKIGNGESLVFVQEMQEQGLENIRLHEKLQHAIANDEFHIVMQPIMNLDNQSSCNEGESLIRWQTPDEGFISPIKFISLAEESGLIIPIGRWVIAQSCKQLAKFIVRGGPKDFKLHVNISAMQLQQPDFASHLFTCIQENELMNGNICVEITESTLMKHTDQIVDTLKYLRRLGVNVAIDDFGSGYSSLSYLHSFPFDCLKIDRTFVSDILTNEKNAAVVSSVLTLAKSFNVPLVAEGVETLEMLEKLQEMGCERVQGYYFSRPLPFDDFTATVNRG</sequence>
<keyword evidence="1" id="KW-0472">Membrane</keyword>
<dbReference type="SMART" id="SM00052">
    <property type="entry name" value="EAL"/>
    <property type="match status" value="1"/>
</dbReference>
<evidence type="ECO:0000313" key="3">
    <source>
        <dbReference type="EMBL" id="MCS2162946.1"/>
    </source>
</evidence>
<feature type="domain" description="EAL" evidence="2">
    <location>
        <begin position="605"/>
        <end position="860"/>
    </location>
</feature>
<dbReference type="InterPro" id="IPR029787">
    <property type="entry name" value="Nucleotide_cyclase"/>
</dbReference>
<dbReference type="InterPro" id="IPR035919">
    <property type="entry name" value="EAL_sf"/>
</dbReference>
<dbReference type="PANTHER" id="PTHR33121:SF70">
    <property type="entry name" value="SIGNALING PROTEIN YKOW"/>
    <property type="match status" value="1"/>
</dbReference>
<evidence type="ECO:0000313" key="4">
    <source>
        <dbReference type="Proteomes" id="UP001205357"/>
    </source>
</evidence>
<dbReference type="CDD" id="cd01948">
    <property type="entry name" value="EAL"/>
    <property type="match status" value="1"/>
</dbReference>
<proteinExistence type="predicted"/>
<dbReference type="Pfam" id="PF00563">
    <property type="entry name" value="EAL"/>
    <property type="match status" value="1"/>
</dbReference>
<evidence type="ECO:0000259" key="2">
    <source>
        <dbReference type="PROSITE" id="PS50883"/>
    </source>
</evidence>
<dbReference type="RefSeq" id="WP_258989492.1">
    <property type="nucleotide sequence ID" value="NZ_JALIGE010000076.1"/>
</dbReference>
<feature type="transmembrane region" description="Helical" evidence="1">
    <location>
        <begin position="356"/>
        <end position="378"/>
    </location>
</feature>
<accession>A0ABT2E4Z0</accession>
<gene>
    <name evidence="3" type="ORF">MUU47_17820</name>
</gene>
<keyword evidence="1" id="KW-0812">Transmembrane</keyword>
<name>A0ABT2E4Z0_9ENTR</name>
<organism evidence="3 4">
    <name type="scientific">Scandinavium hiltneri</name>
    <dbReference type="NCBI Taxonomy" id="2926519"/>
    <lineage>
        <taxon>Bacteria</taxon>
        <taxon>Pseudomonadati</taxon>
        <taxon>Pseudomonadota</taxon>
        <taxon>Gammaproteobacteria</taxon>
        <taxon>Enterobacterales</taxon>
        <taxon>Enterobacteriaceae</taxon>
        <taxon>Scandinavium</taxon>
    </lineage>
</organism>
<dbReference type="Gene3D" id="3.30.450.20">
    <property type="entry name" value="PAS domain"/>
    <property type="match status" value="1"/>
</dbReference>
<dbReference type="PANTHER" id="PTHR33121">
    <property type="entry name" value="CYCLIC DI-GMP PHOSPHODIESTERASE PDEF"/>
    <property type="match status" value="1"/>
</dbReference>
<dbReference type="Gene3D" id="3.20.20.450">
    <property type="entry name" value="EAL domain"/>
    <property type="match status" value="1"/>
</dbReference>
<dbReference type="Proteomes" id="UP001205357">
    <property type="component" value="Unassembled WGS sequence"/>
</dbReference>
<keyword evidence="4" id="KW-1185">Reference proteome</keyword>
<dbReference type="SUPFAM" id="SSF55073">
    <property type="entry name" value="Nucleotide cyclase"/>
    <property type="match status" value="1"/>
</dbReference>
<dbReference type="InterPro" id="IPR001633">
    <property type="entry name" value="EAL_dom"/>
</dbReference>
<dbReference type="SUPFAM" id="SSF141868">
    <property type="entry name" value="EAL domain-like"/>
    <property type="match status" value="1"/>
</dbReference>
<dbReference type="InterPro" id="IPR050706">
    <property type="entry name" value="Cyclic-di-GMP_PDE-like"/>
</dbReference>
<dbReference type="EMBL" id="JALIGE010000076">
    <property type="protein sequence ID" value="MCS2162946.1"/>
    <property type="molecule type" value="Genomic_DNA"/>
</dbReference>
<reference evidence="3 4" key="1">
    <citation type="submission" date="2022-04" db="EMBL/GenBank/DDBJ databases">
        <title>Proposal of a three novel species of Scandinavium, Scandinavium hiltneri, Scandinavium manionii, Scandinavium tedordense.</title>
        <authorList>
            <person name="Maddock D.W."/>
            <person name="Brady C.L."/>
            <person name="Denman S."/>
            <person name="Arnold D."/>
        </authorList>
    </citation>
    <scope>NUCLEOTIDE SEQUENCE [LARGE SCALE GENOMIC DNA]</scope>
    <source>
        <strain evidence="3 4">H11S7</strain>
    </source>
</reference>